<dbReference type="PANTHER" id="PTHR24015:SF1991">
    <property type="entry name" value="OS01G0938000 PROTEIN"/>
    <property type="match status" value="1"/>
</dbReference>
<dbReference type="InterPro" id="IPR011990">
    <property type="entry name" value="TPR-like_helical_dom_sf"/>
</dbReference>
<dbReference type="InterPro" id="IPR046848">
    <property type="entry name" value="E_motif"/>
</dbReference>
<dbReference type="InterPro" id="IPR046960">
    <property type="entry name" value="PPR_At4g14850-like_plant"/>
</dbReference>
<dbReference type="FunFam" id="1.25.40.10:FF:000975">
    <property type="entry name" value="Pentatricopeptide repeat-containing protein"/>
    <property type="match status" value="1"/>
</dbReference>
<dbReference type="OrthoDB" id="732433at2759"/>
<protein>
    <submittedName>
        <fullName evidence="3">Pentatricopeptide repeat-containing protein</fullName>
        <ecNumber evidence="3">3.6.4.12</ecNumber>
    </submittedName>
</protein>
<organism evidence="3 4">
    <name type="scientific">Apostasia shenzhenica</name>
    <dbReference type="NCBI Taxonomy" id="1088818"/>
    <lineage>
        <taxon>Eukaryota</taxon>
        <taxon>Viridiplantae</taxon>
        <taxon>Streptophyta</taxon>
        <taxon>Embryophyta</taxon>
        <taxon>Tracheophyta</taxon>
        <taxon>Spermatophyta</taxon>
        <taxon>Magnoliopsida</taxon>
        <taxon>Liliopsida</taxon>
        <taxon>Asparagales</taxon>
        <taxon>Orchidaceae</taxon>
        <taxon>Apostasioideae</taxon>
        <taxon>Apostasia</taxon>
    </lineage>
</organism>
<feature type="repeat" description="PPR" evidence="2">
    <location>
        <begin position="215"/>
        <end position="249"/>
    </location>
</feature>
<sequence>MAFVLRIIKQSPAYFFSISYLSLRNRHFFSTLHHNEYHLFDKMHQRASSDFKLLVDLLKTKPRDPLLVASIHCISIKYSILLDKFFRTTLLTAYAGAEDSDSSWALFDEEAACDVILYNAIINTCLMKHDLRTCFDLFREMVKELHEFDSTTMVIVLSVVARARDVKQGAVLHGAILKRRFDFDTQLSNALINMYAKCGDLSSSEFVFADVRAKDITSWNSVINGSLFNGLPTKSALYFREMIHSSFQPDPISLSSGISACSFYEELHSLGKAIHGLVLKLGHGGIHGSSIENSLISFYSHSGDIEAAKEVFDSLFGKNIVSWNSMIGGLVENMKANEALQIFRELSSAMAMPPNAVTLIAIIPAIYKLDLPFEGKSVHAFAIRRQMEPSNPSLGNCLLDMYLKFDNFISAGHIFNAISDKDLVTWNTMILGYSKNPFLKQEARVLFCELLWQDLICSLPSLLAVLPSCTGQQDLNFGKSLHCWGLKSGLSSEVYVVNALMAMYTTCGDISASSQLLQSILAASDIVSWNTIIVGFVQNGHHIEGIKTFLSMHQSFDLQPDSITFVSSLSACGNLGLVHLGRSMHGLMTKCSAGSDLMARNALITMYFRFGYPENAELVFRTSKVRNLCSWNCMISGFTQIKDGKRALEFFKQMGGGQANEFSLVGASCACAQLWDLRKGREVHGYVIRSGMQSNSFIESALLDMYGKCGGLDISIRIFNNSYRNSVASWNSMISAFGLHGEGEKAIKLFSAMTQLGNQPTKSTFIALLSACSHSGLIEEGFWLYRRMKEEFRLEISTEHHVCVVEMLGKAGRIDEAFDFVRRSASKEDSGTWGALLSACLDHSNLQIGKLVAEHLFRLEPDNIGYYVTLSNLYADHGMWSNAEQVRSQVQDRGLRKTPGCSLIY</sequence>
<dbReference type="Proteomes" id="UP000236161">
    <property type="component" value="Unassembled WGS sequence"/>
</dbReference>
<dbReference type="GO" id="GO:0009451">
    <property type="term" value="P:RNA modification"/>
    <property type="evidence" value="ECO:0007669"/>
    <property type="project" value="InterPro"/>
</dbReference>
<gene>
    <name evidence="3" type="primary">PCMP-E2</name>
    <name evidence="3" type="ORF">AXF42_Ash016847</name>
</gene>
<dbReference type="EC" id="3.6.4.12" evidence="3"/>
<dbReference type="AlphaFoldDB" id="A0A2I0BAK4"/>
<accession>A0A2I0BAK4</accession>
<keyword evidence="1" id="KW-0677">Repeat</keyword>
<feature type="repeat" description="PPR" evidence="2">
    <location>
        <begin position="761"/>
        <end position="791"/>
    </location>
</feature>
<evidence type="ECO:0000313" key="3">
    <source>
        <dbReference type="EMBL" id="PKA64816.1"/>
    </source>
</evidence>
<dbReference type="Pfam" id="PF13041">
    <property type="entry name" value="PPR_2"/>
    <property type="match status" value="1"/>
</dbReference>
<dbReference type="GO" id="GO:0003678">
    <property type="term" value="F:DNA helicase activity"/>
    <property type="evidence" value="ECO:0007669"/>
    <property type="project" value="UniProtKB-EC"/>
</dbReference>
<dbReference type="Gene3D" id="1.25.40.10">
    <property type="entry name" value="Tetratricopeptide repeat domain"/>
    <property type="match status" value="7"/>
</dbReference>
<dbReference type="EMBL" id="KZ451900">
    <property type="protein sequence ID" value="PKA64816.1"/>
    <property type="molecule type" value="Genomic_DNA"/>
</dbReference>
<name>A0A2I0BAK4_9ASPA</name>
<keyword evidence="4" id="KW-1185">Reference proteome</keyword>
<feature type="repeat" description="PPR" evidence="2">
    <location>
        <begin position="319"/>
        <end position="353"/>
    </location>
</feature>
<proteinExistence type="predicted"/>
<dbReference type="PROSITE" id="PS51375">
    <property type="entry name" value="PPR"/>
    <property type="match status" value="4"/>
</dbReference>
<dbReference type="NCBIfam" id="TIGR00756">
    <property type="entry name" value="PPR"/>
    <property type="match status" value="4"/>
</dbReference>
<feature type="repeat" description="PPR" evidence="2">
    <location>
        <begin position="726"/>
        <end position="760"/>
    </location>
</feature>
<evidence type="ECO:0000256" key="1">
    <source>
        <dbReference type="ARBA" id="ARBA00022737"/>
    </source>
</evidence>
<evidence type="ECO:0000256" key="2">
    <source>
        <dbReference type="PROSITE-ProRule" id="PRU00708"/>
    </source>
</evidence>
<evidence type="ECO:0000313" key="4">
    <source>
        <dbReference type="Proteomes" id="UP000236161"/>
    </source>
</evidence>
<keyword evidence="3" id="KW-0378">Hydrolase</keyword>
<dbReference type="Pfam" id="PF20431">
    <property type="entry name" value="E_motif"/>
    <property type="match status" value="1"/>
</dbReference>
<dbReference type="InterPro" id="IPR002885">
    <property type="entry name" value="PPR_rpt"/>
</dbReference>
<dbReference type="PANTHER" id="PTHR24015">
    <property type="entry name" value="OS07G0578800 PROTEIN-RELATED"/>
    <property type="match status" value="1"/>
</dbReference>
<dbReference type="GO" id="GO:0003723">
    <property type="term" value="F:RNA binding"/>
    <property type="evidence" value="ECO:0007669"/>
    <property type="project" value="InterPro"/>
</dbReference>
<dbReference type="GO" id="GO:0016787">
    <property type="term" value="F:hydrolase activity"/>
    <property type="evidence" value="ECO:0007669"/>
    <property type="project" value="UniProtKB-KW"/>
</dbReference>
<reference evidence="3 4" key="1">
    <citation type="journal article" date="2017" name="Nature">
        <title>The Apostasia genome and the evolution of orchids.</title>
        <authorList>
            <person name="Zhang G.Q."/>
            <person name="Liu K.W."/>
            <person name="Li Z."/>
            <person name="Lohaus R."/>
            <person name="Hsiao Y.Y."/>
            <person name="Niu S.C."/>
            <person name="Wang J.Y."/>
            <person name="Lin Y.C."/>
            <person name="Xu Q."/>
            <person name="Chen L.J."/>
            <person name="Yoshida K."/>
            <person name="Fujiwara S."/>
            <person name="Wang Z.W."/>
            <person name="Zhang Y.Q."/>
            <person name="Mitsuda N."/>
            <person name="Wang M."/>
            <person name="Liu G.H."/>
            <person name="Pecoraro L."/>
            <person name="Huang H.X."/>
            <person name="Xiao X.J."/>
            <person name="Lin M."/>
            <person name="Wu X.Y."/>
            <person name="Wu W.L."/>
            <person name="Chen Y.Y."/>
            <person name="Chang S.B."/>
            <person name="Sakamoto S."/>
            <person name="Ohme-Takagi M."/>
            <person name="Yagi M."/>
            <person name="Zeng S.J."/>
            <person name="Shen C.Y."/>
            <person name="Yeh C.M."/>
            <person name="Luo Y.B."/>
            <person name="Tsai W.C."/>
            <person name="Van de Peer Y."/>
            <person name="Liu Z.J."/>
        </authorList>
    </citation>
    <scope>NUCLEOTIDE SEQUENCE [LARGE SCALE GENOMIC DNA]</scope>
    <source>
        <strain evidence="4">cv. Shenzhen</strain>
        <tissue evidence="3">Stem</tissue>
    </source>
</reference>
<dbReference type="Pfam" id="PF01535">
    <property type="entry name" value="PPR"/>
    <property type="match status" value="8"/>
</dbReference>